<dbReference type="Proteomes" id="UP000053681">
    <property type="component" value="Unassembled WGS sequence"/>
</dbReference>
<evidence type="ECO:0000313" key="2">
    <source>
        <dbReference type="EMBL" id="KSU89792.1"/>
    </source>
</evidence>
<keyword evidence="1" id="KW-1133">Transmembrane helix</keyword>
<accession>A0A0V8JST7</accession>
<dbReference type="AlphaFoldDB" id="A0A0V8JST7"/>
<reference evidence="2 3" key="1">
    <citation type="submission" date="2015-11" db="EMBL/GenBank/DDBJ databases">
        <title>Bacillus caseinolyticus sp nov.</title>
        <authorList>
            <person name="Dastager S.G."/>
            <person name="Mawlankar R."/>
        </authorList>
    </citation>
    <scope>NUCLEOTIDE SEQUENCE [LARGE SCALE GENOMIC DNA]</scope>
    <source>
        <strain evidence="2 3">SGD-V-76</strain>
    </source>
</reference>
<name>A0A0V8JST7_9BACI</name>
<keyword evidence="1" id="KW-0812">Transmembrane</keyword>
<dbReference type="RefSeq" id="WP_062686128.1">
    <property type="nucleotide sequence ID" value="NZ_KQ758627.1"/>
</dbReference>
<gene>
    <name evidence="2" type="ORF">AS180_00015</name>
</gene>
<proteinExistence type="predicted"/>
<keyword evidence="1" id="KW-0472">Membrane</keyword>
<dbReference type="EMBL" id="LNQP01000001">
    <property type="protein sequence ID" value="KSU89792.1"/>
    <property type="molecule type" value="Genomic_DNA"/>
</dbReference>
<organism evidence="2 3">
    <name type="scientific">Priestia veravalensis</name>
    <dbReference type="NCBI Taxonomy" id="1414648"/>
    <lineage>
        <taxon>Bacteria</taxon>
        <taxon>Bacillati</taxon>
        <taxon>Bacillota</taxon>
        <taxon>Bacilli</taxon>
        <taxon>Bacillales</taxon>
        <taxon>Bacillaceae</taxon>
        <taxon>Priestia</taxon>
    </lineage>
</organism>
<evidence type="ECO:0000313" key="3">
    <source>
        <dbReference type="Proteomes" id="UP000053681"/>
    </source>
</evidence>
<feature type="transmembrane region" description="Helical" evidence="1">
    <location>
        <begin position="7"/>
        <end position="25"/>
    </location>
</feature>
<comment type="caution">
    <text evidence="2">The sequence shown here is derived from an EMBL/GenBank/DDBJ whole genome shotgun (WGS) entry which is preliminary data.</text>
</comment>
<evidence type="ECO:0000256" key="1">
    <source>
        <dbReference type="SAM" id="Phobius"/>
    </source>
</evidence>
<keyword evidence="3" id="KW-1185">Reference proteome</keyword>
<sequence>MKKRTKTIIAVITGAAILIGGIWMINESRYPNVPAFDDHFTREFLNKDKKVDDGFFEFTSKTGQYTMWFPQEYQLLHKDREDYTINKESYENWWAVYNEEVEDEIQKNYIKTEFSTSNPTDENIHVEALFKRRFGLSNPKRIETSKARIYYQSAYIYFKGTEKQVISDRKKHIPNTYLAYVADKSSNKILQISFDNSGKYKSDDEEKKKAWFVEILKSIRFSEEKI</sequence>
<protein>
    <submittedName>
        <fullName evidence="2">Uncharacterized protein</fullName>
    </submittedName>
</protein>